<comment type="caution">
    <text evidence="2">The sequence shown here is derived from an EMBL/GenBank/DDBJ whole genome shotgun (WGS) entry which is preliminary data.</text>
</comment>
<gene>
    <name evidence="2" type="ORF">NE535_12875</name>
</gene>
<protein>
    <recommendedName>
        <fullName evidence="4">Antitermination protein NusG</fullName>
    </recommendedName>
</protein>
<name>A0A9X2WNL1_9GAMM</name>
<reference evidence="2" key="1">
    <citation type="journal article" date="2023" name="Int. J. Syst. Evol. Microbiol.">
        <title>&lt;i&gt;Shewanella septentrionalis&lt;/i&gt; sp. nov. and &lt;i&gt;Shewanella holmiensis&lt;/i&gt; sp. nov., isolated from Baltic Sea water and sediments.</title>
        <authorList>
            <person name="Martin-Rodriguez A.J."/>
            <person name="Thorell K."/>
            <person name="Joffre E."/>
            <person name="Jensie-Markopoulos S."/>
            <person name="Moore E.R.B."/>
            <person name="Sjoling A."/>
        </authorList>
    </citation>
    <scope>NUCLEOTIDE SEQUENCE</scope>
    <source>
        <strain evidence="2">SP1S2-7</strain>
    </source>
</reference>
<dbReference type="Proteomes" id="UP001155546">
    <property type="component" value="Unassembled WGS sequence"/>
</dbReference>
<evidence type="ECO:0000313" key="2">
    <source>
        <dbReference type="EMBL" id="MCT7942682.1"/>
    </source>
</evidence>
<proteinExistence type="predicted"/>
<evidence type="ECO:0008006" key="4">
    <source>
        <dbReference type="Google" id="ProtNLM"/>
    </source>
</evidence>
<organism evidence="2 3">
    <name type="scientific">Shewanella holmiensis</name>
    <dbReference type="NCBI Taxonomy" id="2952222"/>
    <lineage>
        <taxon>Bacteria</taxon>
        <taxon>Pseudomonadati</taxon>
        <taxon>Pseudomonadota</taxon>
        <taxon>Gammaproteobacteria</taxon>
        <taxon>Alteromonadales</taxon>
        <taxon>Shewanellaceae</taxon>
        <taxon>Shewanella</taxon>
    </lineage>
</organism>
<evidence type="ECO:0000313" key="3">
    <source>
        <dbReference type="Proteomes" id="UP001155546"/>
    </source>
</evidence>
<keyword evidence="1" id="KW-0472">Membrane</keyword>
<feature type="transmembrane region" description="Helical" evidence="1">
    <location>
        <begin position="46"/>
        <end position="67"/>
    </location>
</feature>
<keyword evidence="1" id="KW-0812">Transmembrane</keyword>
<evidence type="ECO:0000256" key="1">
    <source>
        <dbReference type="SAM" id="Phobius"/>
    </source>
</evidence>
<dbReference type="AlphaFoldDB" id="A0A9X2WNL1"/>
<keyword evidence="1" id="KW-1133">Transmembrane helix</keyword>
<dbReference type="EMBL" id="JAMTCD010000017">
    <property type="protein sequence ID" value="MCT7942682.1"/>
    <property type="molecule type" value="Genomic_DNA"/>
</dbReference>
<accession>A0A9X2WNL1</accession>
<sequence>MLTKILVTLLVIIVALFYLRRGRKPPSKTQQVIASEARHPLFNKVVIYGVIAFSMLATAALWGWNWYDDNRIVTVQISSPIEAMSTQYQVRKKDIQLRKITTVDGVEIRLSNQERVTISAHSDK</sequence>
<keyword evidence="3" id="KW-1185">Reference proteome</keyword>
<dbReference type="RefSeq" id="WP_261299042.1">
    <property type="nucleotide sequence ID" value="NZ_JAMTCD010000017.1"/>
</dbReference>